<keyword evidence="5" id="KW-1185">Reference proteome</keyword>
<evidence type="ECO:0000256" key="2">
    <source>
        <dbReference type="ARBA" id="ARBA00023315"/>
    </source>
</evidence>
<evidence type="ECO:0000313" key="5">
    <source>
        <dbReference type="Proteomes" id="UP001303532"/>
    </source>
</evidence>
<evidence type="ECO:0000313" key="4">
    <source>
        <dbReference type="EMBL" id="WOV83012.1"/>
    </source>
</evidence>
<dbReference type="InterPro" id="IPR027455">
    <property type="entry name" value="Sper_AcTfrase_N"/>
</dbReference>
<name>A0ABZ0KT59_9BACL</name>
<dbReference type="EMBL" id="CP116341">
    <property type="protein sequence ID" value="WOV83012.1"/>
    <property type="molecule type" value="Genomic_DNA"/>
</dbReference>
<dbReference type="InterPro" id="IPR050680">
    <property type="entry name" value="YpeA/RimI_acetyltransf"/>
</dbReference>
<feature type="domain" description="N-acetyltransferase" evidence="3">
    <location>
        <begin position="4"/>
        <end position="148"/>
    </location>
</feature>
<dbReference type="InterPro" id="IPR016181">
    <property type="entry name" value="Acyl_CoA_acyltransferase"/>
</dbReference>
<dbReference type="Pfam" id="PF00583">
    <property type="entry name" value="Acetyltransf_1"/>
    <property type="match status" value="1"/>
</dbReference>
<dbReference type="Gene3D" id="3.40.630.30">
    <property type="match status" value="1"/>
</dbReference>
<keyword evidence="1" id="KW-0808">Transferase</keyword>
<dbReference type="PANTHER" id="PTHR43420:SF47">
    <property type="entry name" value="N-ACETYLTRANSFERASE DOMAIN-CONTAINING PROTEIN"/>
    <property type="match status" value="1"/>
</dbReference>
<protein>
    <submittedName>
        <fullName evidence="4">GNAT family N-acetyltransferase</fullName>
    </submittedName>
</protein>
<evidence type="ECO:0000256" key="1">
    <source>
        <dbReference type="ARBA" id="ARBA00022679"/>
    </source>
</evidence>
<dbReference type="InterPro" id="IPR000182">
    <property type="entry name" value="GNAT_dom"/>
</dbReference>
<dbReference type="PROSITE" id="PS51186">
    <property type="entry name" value="GNAT"/>
    <property type="match status" value="1"/>
</dbReference>
<gene>
    <name evidence="4" type="ORF">PGH26_08655</name>
</gene>
<dbReference type="CDD" id="cd04301">
    <property type="entry name" value="NAT_SF"/>
    <property type="match status" value="1"/>
</dbReference>
<evidence type="ECO:0000259" key="3">
    <source>
        <dbReference type="PROSITE" id="PS51186"/>
    </source>
</evidence>
<accession>A0ABZ0KT59</accession>
<reference evidence="4 5" key="1">
    <citation type="submission" date="2023-01" db="EMBL/GenBank/DDBJ databases">
        <title>Sporosarcina sp. nov., isolated from Korean tranditional fermented seafood 'Jeotgal'.</title>
        <authorList>
            <person name="Yang A.-I."/>
        </authorList>
    </citation>
    <scope>NUCLEOTIDE SEQUENCE [LARGE SCALE GENOMIC DNA]</scope>
    <source>
        <strain evidence="4 5">B2O-1</strain>
    </source>
</reference>
<dbReference type="SUPFAM" id="SSF55729">
    <property type="entry name" value="Acyl-CoA N-acyltransferases (Nat)"/>
    <property type="match status" value="1"/>
</dbReference>
<dbReference type="Gene3D" id="1.10.287.900">
    <property type="entry name" value="The crystal structure of the spermine/spermidine acetyltransferase from enterococcus faecali"/>
    <property type="match status" value="1"/>
</dbReference>
<dbReference type="RefSeq" id="WP_323690683.1">
    <property type="nucleotide sequence ID" value="NZ_CP116341.1"/>
</dbReference>
<keyword evidence="2" id="KW-0012">Acyltransferase</keyword>
<dbReference type="PANTHER" id="PTHR43420">
    <property type="entry name" value="ACETYLTRANSFERASE"/>
    <property type="match status" value="1"/>
</dbReference>
<sequence>MNNIYITDIDETNECMVRNIRVKPGQEKYIEPVEECLAEAKEIQQWHPVAIYSEEDIIGFAMYGSFGPNKDTWIDRIIIDEKFQGKGLGKKAMLKLIDIVRKEYEIKVIYLSIVEENKVAYHLYKDIGFVFMNEKDPNGELIFKYTIQ</sequence>
<dbReference type="Proteomes" id="UP001303532">
    <property type="component" value="Chromosome"/>
</dbReference>
<proteinExistence type="predicted"/>
<organism evidence="4 5">
    <name type="scientific">Sporosarcina jeotgali</name>
    <dbReference type="NCBI Taxonomy" id="3020056"/>
    <lineage>
        <taxon>Bacteria</taxon>
        <taxon>Bacillati</taxon>
        <taxon>Bacillota</taxon>
        <taxon>Bacilli</taxon>
        <taxon>Bacillales</taxon>
        <taxon>Caryophanaceae</taxon>
        <taxon>Sporosarcina</taxon>
    </lineage>
</organism>